<dbReference type="AlphaFoldDB" id="A0A0S4JG52"/>
<sequence>FFPPLSECVGANHNNASTCVVEFLHDGNSSAMIGVVSHWMKRVVTTSMLTVVGSQHHHSVSSGAGGDMSEHDGVAAEVNGSSSLCQNAPFYDAVNFTTSTHDNNTKRVYMVARAPLLTTVLDVTLRWVFNETALVIVDLRADGSGAFMDTGDFPVMQISLASTTPNIFASNSTTATSKETFVWEPRLSLLENSTYPLLMQWRRVASNTSRNCTAVNTTQQQRRPNSAAESLWVYPREGSGAPVAGAATGAHRLTMPSTTNTTPHTNYFEVAVNTTVQMPLNV</sequence>
<reference evidence="2" key="1">
    <citation type="submission" date="2015-09" db="EMBL/GenBank/DDBJ databases">
        <authorList>
            <consortium name="Pathogen Informatics"/>
        </authorList>
    </citation>
    <scope>NUCLEOTIDE SEQUENCE [LARGE SCALE GENOMIC DNA]</scope>
    <source>
        <strain evidence="2">Lake Konstanz</strain>
    </source>
</reference>
<keyword evidence="2" id="KW-1185">Reference proteome</keyword>
<feature type="non-terminal residue" evidence="1">
    <location>
        <position position="282"/>
    </location>
</feature>
<evidence type="ECO:0000313" key="2">
    <source>
        <dbReference type="Proteomes" id="UP000051952"/>
    </source>
</evidence>
<feature type="non-terminal residue" evidence="1">
    <location>
        <position position="1"/>
    </location>
</feature>
<evidence type="ECO:0000313" key="1">
    <source>
        <dbReference type="EMBL" id="CUG90446.1"/>
    </source>
</evidence>
<accession>A0A0S4JG52</accession>
<proteinExistence type="predicted"/>
<organism evidence="1 2">
    <name type="scientific">Bodo saltans</name>
    <name type="common">Flagellated protozoan</name>
    <dbReference type="NCBI Taxonomy" id="75058"/>
    <lineage>
        <taxon>Eukaryota</taxon>
        <taxon>Discoba</taxon>
        <taxon>Euglenozoa</taxon>
        <taxon>Kinetoplastea</taxon>
        <taxon>Metakinetoplastina</taxon>
        <taxon>Eubodonida</taxon>
        <taxon>Bodonidae</taxon>
        <taxon>Bodo</taxon>
    </lineage>
</organism>
<gene>
    <name evidence="1" type="ORF">BSAL_26815</name>
</gene>
<dbReference type="VEuPathDB" id="TriTrypDB:BSAL_26815"/>
<dbReference type="EMBL" id="CYKH01001830">
    <property type="protein sequence ID" value="CUG90446.1"/>
    <property type="molecule type" value="Genomic_DNA"/>
</dbReference>
<protein>
    <submittedName>
        <fullName evidence="1">Uncharacterized protein</fullName>
    </submittedName>
</protein>
<name>A0A0S4JG52_BODSA</name>
<dbReference type="Proteomes" id="UP000051952">
    <property type="component" value="Unassembled WGS sequence"/>
</dbReference>